<dbReference type="GO" id="GO:0006338">
    <property type="term" value="P:chromatin remodeling"/>
    <property type="evidence" value="ECO:0007669"/>
    <property type="project" value="TreeGrafter"/>
</dbReference>
<dbReference type="InterPro" id="IPR009072">
    <property type="entry name" value="Histone-fold"/>
</dbReference>
<sequence length="102" mass="11698">MQRIKVIMKSTADNLPISSESLSVVTRATELFIQHLAKRAYETSDDSYLEYDHLAKLIGSEEKYEFLQQIIPKKLTAKECKELIMKNAAEDNLTSSEEDEEN</sequence>
<dbReference type="Gene3D" id="1.10.20.10">
    <property type="entry name" value="Histone, subunit A"/>
    <property type="match status" value="1"/>
</dbReference>
<organism evidence="4">
    <name type="scientific">Tabanus bromius</name>
    <name type="common">Band-eyed brown horse fly</name>
    <dbReference type="NCBI Taxonomy" id="304241"/>
    <lineage>
        <taxon>Eukaryota</taxon>
        <taxon>Metazoa</taxon>
        <taxon>Ecdysozoa</taxon>
        <taxon>Arthropoda</taxon>
        <taxon>Hexapoda</taxon>
        <taxon>Insecta</taxon>
        <taxon>Pterygota</taxon>
        <taxon>Neoptera</taxon>
        <taxon>Endopterygota</taxon>
        <taxon>Diptera</taxon>
        <taxon>Brachycera</taxon>
        <taxon>Tabanomorpha</taxon>
        <taxon>Tabanoidea</taxon>
        <taxon>Tabanidae</taxon>
        <taxon>Tabanus</taxon>
    </lineage>
</organism>
<dbReference type="InterPro" id="IPR003958">
    <property type="entry name" value="CBFA_NFYB_domain"/>
</dbReference>
<name>A0A0K8TT29_TABBR</name>
<dbReference type="PANTHER" id="PTHR10252">
    <property type="entry name" value="HISTONE-LIKE TRANSCRIPTION FACTOR CCAAT-RELATED"/>
    <property type="match status" value="1"/>
</dbReference>
<dbReference type="SUPFAM" id="SSF47113">
    <property type="entry name" value="Histone-fold"/>
    <property type="match status" value="1"/>
</dbReference>
<reference evidence="4" key="1">
    <citation type="journal article" date="2015" name="Insect Biochem. Mol. Biol.">
        <title>An insight into the sialome of the horse fly, Tabanus bromius.</title>
        <authorList>
            <person name="Ribeiro J.M."/>
            <person name="Kazimirova M."/>
            <person name="Takac P."/>
            <person name="Andersen J.F."/>
            <person name="Francischetti I.M."/>
        </authorList>
    </citation>
    <scope>NUCLEOTIDE SEQUENCE</scope>
</reference>
<keyword evidence="2" id="KW-0539">Nucleus</keyword>
<dbReference type="Pfam" id="PF00808">
    <property type="entry name" value="CBFD_NFYB_HMF"/>
    <property type="match status" value="1"/>
</dbReference>
<dbReference type="InterPro" id="IPR050568">
    <property type="entry name" value="Transcr_DNA_Rep_Reg"/>
</dbReference>
<dbReference type="GO" id="GO:0046982">
    <property type="term" value="F:protein heterodimerization activity"/>
    <property type="evidence" value="ECO:0007669"/>
    <property type="project" value="InterPro"/>
</dbReference>
<comment type="subcellular location">
    <subcellularLocation>
        <location evidence="1">Nucleus</location>
    </subcellularLocation>
</comment>
<feature type="domain" description="Transcription factor CBF/NF-Y/archaeal histone" evidence="3">
    <location>
        <begin position="1"/>
        <end position="45"/>
    </location>
</feature>
<evidence type="ECO:0000313" key="4">
    <source>
        <dbReference type="EMBL" id="JAI17296.1"/>
    </source>
</evidence>
<dbReference type="GO" id="GO:0006261">
    <property type="term" value="P:DNA-templated DNA replication"/>
    <property type="evidence" value="ECO:0007669"/>
    <property type="project" value="TreeGrafter"/>
</dbReference>
<dbReference type="PANTHER" id="PTHR10252:SF54">
    <property type="entry name" value="CHROMATIN ACCESSIBILITY COMPLEX PROTEIN 1"/>
    <property type="match status" value="1"/>
</dbReference>
<evidence type="ECO:0000259" key="3">
    <source>
        <dbReference type="Pfam" id="PF00808"/>
    </source>
</evidence>
<protein>
    <submittedName>
        <fullName evidence="4">Putative chromatin accessibility complex protein 1</fullName>
    </submittedName>
</protein>
<dbReference type="GO" id="GO:0008623">
    <property type="term" value="C:CHRAC"/>
    <property type="evidence" value="ECO:0007669"/>
    <property type="project" value="TreeGrafter"/>
</dbReference>
<evidence type="ECO:0000256" key="1">
    <source>
        <dbReference type="ARBA" id="ARBA00004123"/>
    </source>
</evidence>
<evidence type="ECO:0000256" key="2">
    <source>
        <dbReference type="ARBA" id="ARBA00023242"/>
    </source>
</evidence>
<dbReference type="EMBL" id="GDAI01000307">
    <property type="protein sequence ID" value="JAI17296.1"/>
    <property type="molecule type" value="mRNA"/>
</dbReference>
<proteinExistence type="evidence at transcript level"/>
<accession>A0A0K8TT29</accession>
<dbReference type="AlphaFoldDB" id="A0A0K8TT29"/>